<proteinExistence type="predicted"/>
<dbReference type="InterPro" id="IPR024207">
    <property type="entry name" value="CotJB_dom"/>
</dbReference>
<accession>A0ABS4GGK4</accession>
<evidence type="ECO:0000313" key="3">
    <source>
        <dbReference type="Proteomes" id="UP001519342"/>
    </source>
</evidence>
<keyword evidence="2" id="KW-0167">Capsid protein</keyword>
<dbReference type="InterPro" id="IPR016571">
    <property type="entry name" value="Spore_coat_assembly_CotJB"/>
</dbReference>
<dbReference type="PIRSF" id="PIRSF010606">
    <property type="entry name" value="Spore_coat_CotJB"/>
    <property type="match status" value="1"/>
</dbReference>
<reference evidence="2 3" key="1">
    <citation type="submission" date="2021-03" db="EMBL/GenBank/DDBJ databases">
        <title>Genomic Encyclopedia of Type Strains, Phase IV (KMG-IV): sequencing the most valuable type-strain genomes for metagenomic binning, comparative biology and taxonomic classification.</title>
        <authorList>
            <person name="Goeker M."/>
        </authorList>
    </citation>
    <scope>NUCLEOTIDE SEQUENCE [LARGE SCALE GENOMIC DNA]</scope>
    <source>
        <strain evidence="2 3">DSM 24004</strain>
    </source>
</reference>
<feature type="domain" description="Protein CotJB" evidence="1">
    <location>
        <begin position="12"/>
        <end position="86"/>
    </location>
</feature>
<gene>
    <name evidence="2" type="ORF">J2Z76_002693</name>
</gene>
<comment type="caution">
    <text evidence="2">The sequence shown here is derived from an EMBL/GenBank/DDBJ whole genome shotgun (WGS) entry which is preliminary data.</text>
</comment>
<keyword evidence="3" id="KW-1185">Reference proteome</keyword>
<dbReference type="Proteomes" id="UP001519342">
    <property type="component" value="Unassembled WGS sequence"/>
</dbReference>
<protein>
    <submittedName>
        <fullName evidence="2">Spore coat protein JB</fullName>
    </submittedName>
</protein>
<dbReference type="EMBL" id="JAGGKS010000008">
    <property type="protein sequence ID" value="MBP1926823.1"/>
    <property type="molecule type" value="Genomic_DNA"/>
</dbReference>
<keyword evidence="2" id="KW-0946">Virion</keyword>
<organism evidence="2 3">
    <name type="scientific">Sedimentibacter acidaminivorans</name>
    <dbReference type="NCBI Taxonomy" id="913099"/>
    <lineage>
        <taxon>Bacteria</taxon>
        <taxon>Bacillati</taxon>
        <taxon>Bacillota</taxon>
        <taxon>Tissierellia</taxon>
        <taxon>Sedimentibacter</taxon>
    </lineage>
</organism>
<dbReference type="Pfam" id="PF12652">
    <property type="entry name" value="CotJB"/>
    <property type="match status" value="1"/>
</dbReference>
<evidence type="ECO:0000259" key="1">
    <source>
        <dbReference type="Pfam" id="PF12652"/>
    </source>
</evidence>
<name>A0ABS4GGK4_9FIRM</name>
<dbReference type="RefSeq" id="WP_209512543.1">
    <property type="nucleotide sequence ID" value="NZ_JAGGKS010000008.1"/>
</dbReference>
<sequence length="88" mass="10711">MRMYNQNNKQKMMMHNIMQFQVATLDAALYLDTHPNDPVALYRHNAYSTQLRQLRDEYEMMYGLLNNYNPESGETWRYINSPWPWQSM</sequence>
<evidence type="ECO:0000313" key="2">
    <source>
        <dbReference type="EMBL" id="MBP1926823.1"/>
    </source>
</evidence>